<proteinExistence type="predicted"/>
<dbReference type="InterPro" id="IPR032816">
    <property type="entry name" value="VTT_dom"/>
</dbReference>
<dbReference type="InterPro" id="IPR032818">
    <property type="entry name" value="DedA-like"/>
</dbReference>
<keyword evidence="5 7" id="KW-0472">Membrane</keyword>
<dbReference type="AlphaFoldDB" id="A0A1J5R9M2"/>
<dbReference type="PANTHER" id="PTHR30353">
    <property type="entry name" value="INNER MEMBRANE PROTEIN DEDA-RELATED"/>
    <property type="match status" value="1"/>
</dbReference>
<keyword evidence="3 7" id="KW-0812">Transmembrane</keyword>
<keyword evidence="4 7" id="KW-1133">Transmembrane helix</keyword>
<comment type="caution">
    <text evidence="9">The sequence shown here is derived from an EMBL/GenBank/DDBJ whole genome shotgun (WGS) entry which is preliminary data.</text>
</comment>
<evidence type="ECO:0000256" key="2">
    <source>
        <dbReference type="ARBA" id="ARBA00022475"/>
    </source>
</evidence>
<dbReference type="EMBL" id="MLJW01000586">
    <property type="protein sequence ID" value="OIQ84861.1"/>
    <property type="molecule type" value="Genomic_DNA"/>
</dbReference>
<reference evidence="9" key="1">
    <citation type="submission" date="2016-10" db="EMBL/GenBank/DDBJ databases">
        <title>Sequence of Gallionella enrichment culture.</title>
        <authorList>
            <person name="Poehlein A."/>
            <person name="Muehling M."/>
            <person name="Daniel R."/>
        </authorList>
    </citation>
    <scope>NUCLEOTIDE SEQUENCE</scope>
</reference>
<evidence type="ECO:0000313" key="9">
    <source>
        <dbReference type="EMBL" id="OIQ84861.1"/>
    </source>
</evidence>
<evidence type="ECO:0000256" key="4">
    <source>
        <dbReference type="ARBA" id="ARBA00022989"/>
    </source>
</evidence>
<feature type="transmembrane region" description="Helical" evidence="7">
    <location>
        <begin position="168"/>
        <end position="185"/>
    </location>
</feature>
<keyword evidence="2" id="KW-1003">Cell membrane</keyword>
<dbReference type="GO" id="GO:0005886">
    <property type="term" value="C:plasma membrane"/>
    <property type="evidence" value="ECO:0007669"/>
    <property type="project" value="UniProtKB-SubCell"/>
</dbReference>
<name>A0A1J5R9M2_9ZZZZ</name>
<feature type="domain" description="VTT" evidence="8">
    <location>
        <begin position="32"/>
        <end position="156"/>
    </location>
</feature>
<dbReference type="PANTHER" id="PTHR30353:SF0">
    <property type="entry name" value="TRANSMEMBRANE PROTEIN"/>
    <property type="match status" value="1"/>
</dbReference>
<evidence type="ECO:0000256" key="7">
    <source>
        <dbReference type="SAM" id="Phobius"/>
    </source>
</evidence>
<feature type="transmembrane region" description="Helical" evidence="7">
    <location>
        <begin position="7"/>
        <end position="25"/>
    </location>
</feature>
<feature type="transmembrane region" description="Helical" evidence="7">
    <location>
        <begin position="137"/>
        <end position="162"/>
    </location>
</feature>
<evidence type="ECO:0000259" key="8">
    <source>
        <dbReference type="Pfam" id="PF09335"/>
    </source>
</evidence>
<feature type="transmembrane region" description="Helical" evidence="7">
    <location>
        <begin position="37"/>
        <end position="58"/>
    </location>
</feature>
<comment type="subcellular location">
    <subcellularLocation>
        <location evidence="1">Cell membrane</location>
        <topology evidence="1">Multi-pass membrane protein</topology>
    </subcellularLocation>
</comment>
<evidence type="ECO:0000256" key="6">
    <source>
        <dbReference type="SAM" id="MobiDB-lite"/>
    </source>
</evidence>
<protein>
    <submittedName>
        <fullName evidence="9">Inner membrane protein YabI</fullName>
    </submittedName>
</protein>
<sequence length="232" mass="24285">MLENAALALTATPWVYLVLFALAVVDGFFPPVPSETVLIALAATSVALGTPNLALVLVSGASGAFVGDQAAYWIGSRVNVRRVRFLQGRTAQRTLDAAARTLDHRGGSFIIAARYIPVGRVAVNMMAGTIAYPRRRFVPLTGIAAVTWTVYSALIGIGAGAWLAANPILAVVVGVVVGVLLGVLVDRTIHVIVQRRDAAAAARSDPAESSELPQPHALNAVVRPLGEHQGRA</sequence>
<evidence type="ECO:0000256" key="3">
    <source>
        <dbReference type="ARBA" id="ARBA00022692"/>
    </source>
</evidence>
<organism evidence="9">
    <name type="scientific">mine drainage metagenome</name>
    <dbReference type="NCBI Taxonomy" id="410659"/>
    <lineage>
        <taxon>unclassified sequences</taxon>
        <taxon>metagenomes</taxon>
        <taxon>ecological metagenomes</taxon>
    </lineage>
</organism>
<gene>
    <name evidence="9" type="primary">yabI_2</name>
    <name evidence="9" type="ORF">GALL_333180</name>
</gene>
<accession>A0A1J5R9M2</accession>
<dbReference type="Pfam" id="PF09335">
    <property type="entry name" value="VTT_dom"/>
    <property type="match status" value="1"/>
</dbReference>
<feature type="region of interest" description="Disordered" evidence="6">
    <location>
        <begin position="204"/>
        <end position="232"/>
    </location>
</feature>
<evidence type="ECO:0000256" key="5">
    <source>
        <dbReference type="ARBA" id="ARBA00023136"/>
    </source>
</evidence>
<evidence type="ECO:0000256" key="1">
    <source>
        <dbReference type="ARBA" id="ARBA00004651"/>
    </source>
</evidence>